<dbReference type="OrthoDB" id="3405598at2"/>
<keyword evidence="2" id="KW-0472">Membrane</keyword>
<keyword evidence="2" id="KW-1133">Transmembrane helix</keyword>
<feature type="compositionally biased region" description="Low complexity" evidence="1">
    <location>
        <begin position="123"/>
        <end position="139"/>
    </location>
</feature>
<name>A0A1H6WWB4_9ACTN</name>
<feature type="compositionally biased region" description="Low complexity" evidence="1">
    <location>
        <begin position="1"/>
        <end position="20"/>
    </location>
</feature>
<organism evidence="3 4">
    <name type="scientific">Micromonospora phaseoli</name>
    <dbReference type="NCBI Taxonomy" id="1144548"/>
    <lineage>
        <taxon>Bacteria</taxon>
        <taxon>Bacillati</taxon>
        <taxon>Actinomycetota</taxon>
        <taxon>Actinomycetes</taxon>
        <taxon>Micromonosporales</taxon>
        <taxon>Micromonosporaceae</taxon>
        <taxon>Micromonospora</taxon>
    </lineage>
</organism>
<evidence type="ECO:0000256" key="1">
    <source>
        <dbReference type="SAM" id="MobiDB-lite"/>
    </source>
</evidence>
<proteinExistence type="predicted"/>
<reference evidence="4" key="1">
    <citation type="submission" date="2016-10" db="EMBL/GenBank/DDBJ databases">
        <authorList>
            <person name="Varghese N."/>
            <person name="Submissions S."/>
        </authorList>
    </citation>
    <scope>NUCLEOTIDE SEQUENCE [LARGE SCALE GENOMIC DNA]</scope>
    <source>
        <strain evidence="4">CGMCC 4.7038</strain>
    </source>
</reference>
<feature type="compositionally biased region" description="Pro residues" evidence="1">
    <location>
        <begin position="65"/>
        <end position="84"/>
    </location>
</feature>
<sequence>MQPGNPGQDPYGQQPPYGDPTSSPPDNPYAPPGTNPYAPPPANPYGPPADPYAPPADPYGQQPPDAAPPASPAPYDPYAPPAGQPPTSGQPAYGQPGYGQPGYGQPGYGQPGYGQPGYGQPGYGQPAYGQPAAGQPYGQSYPDPYGTPQPYGGAPMYPHAGFTGMPGQQNTLGLVAMILGIASIPLSCCYLGIPLGLAAVVTGWLGKQKANQGLAGNSGQALAGIICGAVGLLFGLLQIVLLAVNFTVPMQP</sequence>
<feature type="transmembrane region" description="Helical" evidence="2">
    <location>
        <begin position="221"/>
        <end position="248"/>
    </location>
</feature>
<keyword evidence="4" id="KW-1185">Reference proteome</keyword>
<dbReference type="STRING" id="1144548.SAMN05443287_103345"/>
<dbReference type="AlphaFoldDB" id="A0A1H6WWB4"/>
<feature type="compositionally biased region" description="Gly residues" evidence="1">
    <location>
        <begin position="96"/>
        <end position="122"/>
    </location>
</feature>
<dbReference type="Proteomes" id="UP000198707">
    <property type="component" value="Unassembled WGS sequence"/>
</dbReference>
<feature type="transmembrane region" description="Helical" evidence="2">
    <location>
        <begin position="174"/>
        <end position="201"/>
    </location>
</feature>
<gene>
    <name evidence="3" type="ORF">SAMN05443287_103345</name>
</gene>
<protein>
    <submittedName>
        <fullName evidence="3">Uncharacterized protein</fullName>
    </submittedName>
</protein>
<keyword evidence="2" id="KW-0812">Transmembrane</keyword>
<accession>A0A1H6WWB4</accession>
<feature type="compositionally biased region" description="Pro residues" evidence="1">
    <location>
        <begin position="22"/>
        <end position="57"/>
    </location>
</feature>
<feature type="compositionally biased region" description="Low complexity" evidence="1">
    <location>
        <begin position="85"/>
        <end position="95"/>
    </location>
</feature>
<feature type="region of interest" description="Disordered" evidence="1">
    <location>
        <begin position="1"/>
        <end position="143"/>
    </location>
</feature>
<evidence type="ECO:0000313" key="4">
    <source>
        <dbReference type="Proteomes" id="UP000198707"/>
    </source>
</evidence>
<evidence type="ECO:0000313" key="3">
    <source>
        <dbReference type="EMBL" id="SEJ21118.1"/>
    </source>
</evidence>
<evidence type="ECO:0000256" key="2">
    <source>
        <dbReference type="SAM" id="Phobius"/>
    </source>
</evidence>
<dbReference type="RefSeq" id="WP_092378378.1">
    <property type="nucleotide sequence ID" value="NZ_BOPI01000061.1"/>
</dbReference>
<dbReference type="EMBL" id="FNYV01000003">
    <property type="protein sequence ID" value="SEJ21118.1"/>
    <property type="molecule type" value="Genomic_DNA"/>
</dbReference>